<keyword evidence="3 5" id="KW-0378">Hydrolase</keyword>
<organism evidence="7 8">
    <name type="scientific">Dyadobacter frigoris</name>
    <dbReference type="NCBI Taxonomy" id="2576211"/>
    <lineage>
        <taxon>Bacteria</taxon>
        <taxon>Pseudomonadati</taxon>
        <taxon>Bacteroidota</taxon>
        <taxon>Cytophagia</taxon>
        <taxon>Cytophagales</taxon>
        <taxon>Spirosomataceae</taxon>
        <taxon>Dyadobacter</taxon>
    </lineage>
</organism>
<proteinExistence type="inferred from homology"/>
<dbReference type="GO" id="GO:0004553">
    <property type="term" value="F:hydrolase activity, hydrolyzing O-glycosyl compounds"/>
    <property type="evidence" value="ECO:0007669"/>
    <property type="project" value="InterPro"/>
</dbReference>
<dbReference type="CDD" id="cd08983">
    <property type="entry name" value="GH43_Bt3655-like"/>
    <property type="match status" value="1"/>
</dbReference>
<dbReference type="GO" id="GO:0005975">
    <property type="term" value="P:carbohydrate metabolic process"/>
    <property type="evidence" value="ECO:0007669"/>
    <property type="project" value="InterPro"/>
</dbReference>
<dbReference type="PANTHER" id="PTHR43301">
    <property type="entry name" value="ARABINAN ENDO-1,5-ALPHA-L-ARABINOSIDASE"/>
    <property type="match status" value="1"/>
</dbReference>
<evidence type="ECO:0000256" key="3">
    <source>
        <dbReference type="ARBA" id="ARBA00022801"/>
    </source>
</evidence>
<comment type="similarity">
    <text evidence="2 5">Belongs to the glycosyl hydrolase 43 family.</text>
</comment>
<dbReference type="RefSeq" id="WP_137344030.1">
    <property type="nucleotide sequence ID" value="NZ_BSQH01000026.1"/>
</dbReference>
<dbReference type="OrthoDB" id="9758923at2"/>
<keyword evidence="6" id="KW-0732">Signal</keyword>
<comment type="pathway">
    <text evidence="1">Glycan metabolism; L-arabinan degradation.</text>
</comment>
<keyword evidence="4 5" id="KW-0326">Glycosidase</keyword>
<accession>A0A4U6CSF2</accession>
<name>A0A4U6CSF2_9BACT</name>
<dbReference type="InterPro" id="IPR050727">
    <property type="entry name" value="GH43_arabinanases"/>
</dbReference>
<evidence type="ECO:0000313" key="7">
    <source>
        <dbReference type="EMBL" id="TKT86605.1"/>
    </source>
</evidence>
<dbReference type="Proteomes" id="UP000304900">
    <property type="component" value="Unassembled WGS sequence"/>
</dbReference>
<evidence type="ECO:0000256" key="5">
    <source>
        <dbReference type="RuleBase" id="RU361187"/>
    </source>
</evidence>
<dbReference type="Gene3D" id="2.115.10.20">
    <property type="entry name" value="Glycosyl hydrolase domain, family 43"/>
    <property type="match status" value="1"/>
</dbReference>
<evidence type="ECO:0000256" key="2">
    <source>
        <dbReference type="ARBA" id="ARBA00009865"/>
    </source>
</evidence>
<dbReference type="Pfam" id="PF04616">
    <property type="entry name" value="Glyco_hydro_43"/>
    <property type="match status" value="1"/>
</dbReference>
<evidence type="ECO:0000256" key="6">
    <source>
        <dbReference type="SAM" id="SignalP"/>
    </source>
</evidence>
<comment type="caution">
    <text evidence="7">The sequence shown here is derived from an EMBL/GenBank/DDBJ whole genome shotgun (WGS) entry which is preliminary data.</text>
</comment>
<keyword evidence="8" id="KW-1185">Reference proteome</keyword>
<dbReference type="InterPro" id="IPR006710">
    <property type="entry name" value="Glyco_hydro_43"/>
</dbReference>
<feature type="chain" id="PRO_5020473130" evidence="6">
    <location>
        <begin position="21"/>
        <end position="313"/>
    </location>
</feature>
<dbReference type="SUPFAM" id="SSF75005">
    <property type="entry name" value="Arabinanase/levansucrase/invertase"/>
    <property type="match status" value="1"/>
</dbReference>
<sequence>MRRFLLILVSLVVFHKSGNAQNDVYLFSYFVDNGQDGLHFAYSKDGFKWQAFKNEKSFLTPTVGKDKLMRDPCIIKGPDGLFHMIFTTGWHDKIIGYASSKDLIHWSQQKAIPVMEHEPTAKNSWAPEVFYDDEKKNYIIYWATTIPGRHSDVADSESEKGLNHRIYAVTTPDFKTFSKTKLFYNPDFSVIDATILKKNGLYYMFVKNENPKPAEKNIRVVSSKHASGPYPVVTSPPITGNYWAEGPTAIAINEYTFVYFDKYRDHQYGAVRSKDMKVWEDVSSKVSFPKGVRHGTIFKVSKQIFNGLEKSNK</sequence>
<evidence type="ECO:0000313" key="8">
    <source>
        <dbReference type="Proteomes" id="UP000304900"/>
    </source>
</evidence>
<dbReference type="InterPro" id="IPR023296">
    <property type="entry name" value="Glyco_hydro_beta-prop_sf"/>
</dbReference>
<evidence type="ECO:0000256" key="4">
    <source>
        <dbReference type="ARBA" id="ARBA00023295"/>
    </source>
</evidence>
<gene>
    <name evidence="7" type="ORF">FDK13_31650</name>
</gene>
<protein>
    <submittedName>
        <fullName evidence="7">Glycosyl hydrolase</fullName>
    </submittedName>
</protein>
<evidence type="ECO:0000256" key="1">
    <source>
        <dbReference type="ARBA" id="ARBA00004834"/>
    </source>
</evidence>
<dbReference type="AlphaFoldDB" id="A0A4U6CSF2"/>
<dbReference type="PANTHER" id="PTHR43301:SF3">
    <property type="entry name" value="ARABINAN ENDO-1,5-ALPHA-L-ARABINOSIDASE A-RELATED"/>
    <property type="match status" value="1"/>
</dbReference>
<reference evidence="7 8" key="1">
    <citation type="submission" date="2019-05" db="EMBL/GenBank/DDBJ databases">
        <title>Dyadobacter AR-3-8 sp. nov., isolated from arctic soil.</title>
        <authorList>
            <person name="Chaudhary D.K."/>
        </authorList>
    </citation>
    <scope>NUCLEOTIDE SEQUENCE [LARGE SCALE GENOMIC DNA]</scope>
    <source>
        <strain evidence="7 8">AR-3-8</strain>
    </source>
</reference>
<feature type="signal peptide" evidence="6">
    <location>
        <begin position="1"/>
        <end position="20"/>
    </location>
</feature>
<dbReference type="EMBL" id="SZVO01000023">
    <property type="protein sequence ID" value="TKT86605.1"/>
    <property type="molecule type" value="Genomic_DNA"/>
</dbReference>